<feature type="disulfide bond" evidence="9">
    <location>
        <begin position="670"/>
        <end position="731"/>
    </location>
</feature>
<evidence type="ECO:0000256" key="3">
    <source>
        <dbReference type="ARBA" id="ARBA00022729"/>
    </source>
</evidence>
<reference evidence="12" key="3">
    <citation type="submission" date="2025-08" db="UniProtKB">
        <authorList>
            <consortium name="Ensembl"/>
        </authorList>
    </citation>
    <scope>IDENTIFICATION</scope>
</reference>
<feature type="domain" description="SRCR" evidence="11">
    <location>
        <begin position="125"/>
        <end position="224"/>
    </location>
</feature>
<dbReference type="FunFam" id="3.10.250.10:FF:000012">
    <property type="entry name" value="CD163 molecule like 1"/>
    <property type="match status" value="1"/>
</dbReference>
<comment type="caution">
    <text evidence="9">Lacks conserved residue(s) required for the propagation of feature annotation.</text>
</comment>
<dbReference type="Ensembl" id="ENSAMXT00000037054.1">
    <property type="protein sequence ID" value="ENSAMXP00000041336.1"/>
    <property type="gene ID" value="ENSAMXG00000000926.2"/>
</dbReference>
<keyword evidence="7 9" id="KW-1015">Disulfide bond</keyword>
<dbReference type="SUPFAM" id="SSF56487">
    <property type="entry name" value="SRCR-like"/>
    <property type="match status" value="12"/>
</dbReference>
<evidence type="ECO:0000256" key="7">
    <source>
        <dbReference type="ARBA" id="ARBA00023157"/>
    </source>
</evidence>
<feature type="domain" description="SRCR" evidence="11">
    <location>
        <begin position="342"/>
        <end position="431"/>
    </location>
</feature>
<reference evidence="13" key="2">
    <citation type="journal article" date="2014" name="Nat. Commun.">
        <title>The cavefish genome reveals candidate genes for eye loss.</title>
        <authorList>
            <person name="McGaugh S.E."/>
            <person name="Gross J.B."/>
            <person name="Aken B."/>
            <person name="Blin M."/>
            <person name="Borowsky R."/>
            <person name="Chalopin D."/>
            <person name="Hinaux H."/>
            <person name="Jeffery W.R."/>
            <person name="Keene A."/>
            <person name="Ma L."/>
            <person name="Minx P."/>
            <person name="Murphy D."/>
            <person name="O'Quin K.E."/>
            <person name="Retaux S."/>
            <person name="Rohner N."/>
            <person name="Searle S.M."/>
            <person name="Stahl B.A."/>
            <person name="Tabin C."/>
            <person name="Volff J.N."/>
            <person name="Yoshizawa M."/>
            <person name="Warren W.C."/>
        </authorList>
    </citation>
    <scope>NUCLEOTIDE SEQUENCE [LARGE SCALE GENOMIC DNA]</scope>
    <source>
        <strain evidence="13">female</strain>
    </source>
</reference>
<feature type="disulfide bond" evidence="9">
    <location>
        <begin position="48"/>
        <end position="112"/>
    </location>
</feature>
<dbReference type="GeneTree" id="ENSGT00940000163299"/>
<keyword evidence="2 10" id="KW-0812">Transmembrane</keyword>
<feature type="disulfide bond" evidence="9">
    <location>
        <begin position="1109"/>
        <end position="1119"/>
    </location>
</feature>
<dbReference type="FunFam" id="3.10.250.10:FF:000002">
    <property type="entry name" value="Scavenger receptor cysteine-rich type 1 protein M130"/>
    <property type="match status" value="1"/>
</dbReference>
<feature type="disulfide bond" evidence="9">
    <location>
        <begin position="252"/>
        <end position="316"/>
    </location>
</feature>
<feature type="domain" description="SRCR" evidence="11">
    <location>
        <begin position="632"/>
        <end position="732"/>
    </location>
</feature>
<evidence type="ECO:0000256" key="2">
    <source>
        <dbReference type="ARBA" id="ARBA00022692"/>
    </source>
</evidence>
<keyword evidence="8" id="KW-0325">Glycoprotein</keyword>
<feature type="disulfide bond" evidence="9">
    <location>
        <begin position="1235"/>
        <end position="1296"/>
    </location>
</feature>
<dbReference type="PROSITE" id="PS00420">
    <property type="entry name" value="SRCR_1"/>
    <property type="match status" value="2"/>
</dbReference>
<evidence type="ECO:0000313" key="13">
    <source>
        <dbReference type="Proteomes" id="UP000018467"/>
    </source>
</evidence>
<feature type="domain" description="SRCR" evidence="11">
    <location>
        <begin position="953"/>
        <end position="1050"/>
    </location>
</feature>
<feature type="disulfide bond" evidence="9">
    <location>
        <begin position="1018"/>
        <end position="1028"/>
    </location>
</feature>
<evidence type="ECO:0000256" key="1">
    <source>
        <dbReference type="ARBA" id="ARBA00004167"/>
    </source>
</evidence>
<dbReference type="GO" id="GO:0016020">
    <property type="term" value="C:membrane"/>
    <property type="evidence" value="ECO:0007669"/>
    <property type="project" value="UniProtKB-SubCell"/>
</dbReference>
<feature type="transmembrane region" description="Helical" evidence="10">
    <location>
        <begin position="1302"/>
        <end position="1321"/>
    </location>
</feature>
<feature type="domain" description="SRCR" evidence="11">
    <location>
        <begin position="1197"/>
        <end position="1297"/>
    </location>
</feature>
<keyword evidence="5 10" id="KW-1133">Transmembrane helix</keyword>
<reference evidence="13" key="1">
    <citation type="submission" date="2013-03" db="EMBL/GenBank/DDBJ databases">
        <authorList>
            <person name="Jeffery W."/>
            <person name="Warren W."/>
            <person name="Wilson R.K."/>
        </authorList>
    </citation>
    <scope>NUCLEOTIDE SEQUENCE</scope>
    <source>
        <strain evidence="13">female</strain>
    </source>
</reference>
<feature type="disulfide bond" evidence="9">
    <location>
        <begin position="162"/>
        <end position="223"/>
    </location>
</feature>
<feature type="disulfide bond" evidence="9">
    <location>
        <begin position="701"/>
        <end position="711"/>
    </location>
</feature>
<feature type="domain" description="SRCR" evidence="11">
    <location>
        <begin position="426"/>
        <end position="525"/>
    </location>
</feature>
<feature type="domain" description="SRCR" evidence="11">
    <location>
        <begin position="530"/>
        <end position="629"/>
    </location>
</feature>
<evidence type="ECO:0000256" key="9">
    <source>
        <dbReference type="PROSITE-ProRule" id="PRU00196"/>
    </source>
</evidence>
<feature type="domain" description="SRCR" evidence="11">
    <location>
        <begin position="227"/>
        <end position="327"/>
    </location>
</feature>
<dbReference type="PRINTS" id="PR00258">
    <property type="entry name" value="SPERACTRCPTR"/>
</dbReference>
<dbReference type="Gene3D" id="3.10.250.10">
    <property type="entry name" value="SRCR-like domain"/>
    <property type="match status" value="12"/>
</dbReference>
<dbReference type="Pfam" id="PF00530">
    <property type="entry name" value="SRCR"/>
    <property type="match status" value="12"/>
</dbReference>
<evidence type="ECO:0000256" key="6">
    <source>
        <dbReference type="ARBA" id="ARBA00023136"/>
    </source>
</evidence>
<feature type="disulfide bond" evidence="9">
    <location>
        <begin position="149"/>
        <end position="213"/>
    </location>
</feature>
<evidence type="ECO:0000256" key="8">
    <source>
        <dbReference type="ARBA" id="ARBA00023180"/>
    </source>
</evidence>
<dbReference type="InParanoid" id="A0A3B1JHZ6"/>
<feature type="disulfide bond" evidence="9">
    <location>
        <begin position="1222"/>
        <end position="1286"/>
    </location>
</feature>
<dbReference type="InterPro" id="IPR001190">
    <property type="entry name" value="SRCR"/>
</dbReference>
<name>A0A3B1JHZ6_ASTMX</name>
<feature type="domain" description="SRCR" evidence="11">
    <location>
        <begin position="23"/>
        <end position="123"/>
    </location>
</feature>
<comment type="subcellular location">
    <subcellularLocation>
        <location evidence="1">Membrane</location>
        <topology evidence="1">Single-pass membrane protein</topology>
    </subcellularLocation>
</comment>
<keyword evidence="3" id="KW-0732">Signal</keyword>
<reference evidence="12" key="4">
    <citation type="submission" date="2025-09" db="UniProtKB">
        <authorList>
            <consortium name="Ensembl"/>
        </authorList>
    </citation>
    <scope>IDENTIFICATION</scope>
</reference>
<dbReference type="SMART" id="SM00202">
    <property type="entry name" value="SR"/>
    <property type="match status" value="12"/>
</dbReference>
<feature type="disulfide bond" evidence="9">
    <location>
        <begin position="810"/>
        <end position="820"/>
    </location>
</feature>
<feature type="disulfide bond" evidence="9">
    <location>
        <begin position="1266"/>
        <end position="1276"/>
    </location>
</feature>
<feature type="disulfide bond" evidence="9">
    <location>
        <begin position="356"/>
        <end position="420"/>
    </location>
</feature>
<feature type="disulfide bond" evidence="9">
    <location>
        <begin position="494"/>
        <end position="504"/>
    </location>
</feature>
<evidence type="ECO:0000256" key="4">
    <source>
        <dbReference type="ARBA" id="ARBA00022737"/>
    </source>
</evidence>
<evidence type="ECO:0000313" key="12">
    <source>
        <dbReference type="Ensembl" id="ENSAMXP00000041336.1"/>
    </source>
</evidence>
<dbReference type="PANTHER" id="PTHR19331:SF468">
    <property type="entry name" value="SCAVENGER RECEPTOR CYSTEINE-RICH TYPE 1 PROTEIN M160"/>
    <property type="match status" value="1"/>
</dbReference>
<feature type="disulfide bond" evidence="9">
    <location>
        <begin position="917"/>
        <end position="927"/>
    </location>
</feature>
<keyword evidence="6 10" id="KW-0472">Membrane</keyword>
<feature type="disulfide bond" evidence="9">
    <location>
        <begin position="296"/>
        <end position="306"/>
    </location>
</feature>
<dbReference type="FunFam" id="3.10.250.10:FF:000009">
    <property type="entry name" value="WC1"/>
    <property type="match status" value="2"/>
</dbReference>
<dbReference type="InterPro" id="IPR036772">
    <property type="entry name" value="SRCR-like_dom_sf"/>
</dbReference>
<feature type="disulfide bond" evidence="9">
    <location>
        <begin position="92"/>
        <end position="102"/>
    </location>
</feature>
<feature type="domain" description="SRCR" evidence="11">
    <location>
        <begin position="846"/>
        <end position="948"/>
    </location>
</feature>
<feature type="disulfide bond" evidence="9">
    <location>
        <begin position="61"/>
        <end position="122"/>
    </location>
</feature>
<feature type="disulfide bond" evidence="9">
    <location>
        <begin position="193"/>
        <end position="203"/>
    </location>
</feature>
<proteinExistence type="predicted"/>
<feature type="domain" description="SRCR" evidence="11">
    <location>
        <begin position="742"/>
        <end position="839"/>
    </location>
</feature>
<evidence type="ECO:0000259" key="11">
    <source>
        <dbReference type="PROSITE" id="PS50287"/>
    </source>
</evidence>
<evidence type="ECO:0000256" key="5">
    <source>
        <dbReference type="ARBA" id="ARBA00022989"/>
    </source>
</evidence>
<dbReference type="Proteomes" id="UP000018467">
    <property type="component" value="Unassembled WGS sequence"/>
</dbReference>
<feature type="disulfide bond" evidence="9">
    <location>
        <begin position="400"/>
        <end position="410"/>
    </location>
</feature>
<evidence type="ECO:0000256" key="10">
    <source>
        <dbReference type="SAM" id="Phobius"/>
    </source>
</evidence>
<dbReference type="FunFam" id="3.10.250.10:FF:000006">
    <property type="entry name" value="neurotrypsin isoform X2"/>
    <property type="match status" value="3"/>
</dbReference>
<dbReference type="FunFam" id="3.10.250.10:FF:000013">
    <property type="entry name" value="CD163 molecule like 1"/>
    <property type="match status" value="2"/>
</dbReference>
<dbReference type="Bgee" id="ENSAMXG00000000926">
    <property type="expression patterns" value="Expressed in zone of skin and 14 other cell types or tissues"/>
</dbReference>
<dbReference type="PANTHER" id="PTHR19331">
    <property type="entry name" value="SCAVENGER RECEPTOR DOMAIN-CONTAINING"/>
    <property type="match status" value="1"/>
</dbReference>
<keyword evidence="4" id="KW-0677">Repeat</keyword>
<sequence>THDSRTLQKWGLSRLLHISVCSVRLVDGGSRCAGRVEVLHRGQWGRVCGNNWDMSDAAVVCRELGCGEAVDAVSESHFGSGSGPIWMDDVDCSGSESTLKKCQMRGWGKHNCNHSTDAGVICSGVRLVNGSRCSGRVEVLHGESWVTVCDADFNQQDAEVVCRELGCGSPVEVLGAAAFGRGEGQVWSEELQCRGNESQIHFCPKSSSLKHNCSHDNDVGLVCAGSVRLVDGGSRCAGRVEVLHRGQWGRVCGNNWDMSDAAVVCRELGCGEAVDAVSESHFGSGSGPIWMDNVRCSGSESTLMNCKSAGWGKHNCDHSKDAGFYVYNFKEFGWLVVLTALGRVEVLHGESWFTVCDADFSQQDSEVVCRELGCGSPVEVLGAAAFGRGEGQVWSEELQCRGNESQIHFCPKSSSLKHNCSHDNDVGLVFSKFLSRCAGRMEVFHRGQWGTICGAGANFIAGFVMCKELGCGEPFRIDPAVPGSGPIWMSHVKCSGSESTLKHCGSLGWGEHSCNHDIDTELTCSGHRTSRLADGPHVCSGRVEVLHGQSWFTVCDADFNQQDAEVVCRELGCGSPVEVLGAADFGRGEGQVWSEELQCRGDESEITLCPITSSHKYNYSCYNVGLICSGTARMMNGSDSCSGRVELQYLSEWGTVCDVSWDMRAASVLCAQLKCGSAVAVLGSDWFGEGSGRIWADVFDCQGNETHLSKCPISSWSRTACSHKQDAGVICNSSLASHEGGVRLSGGMECEGEVEVFFRQDWRRVLLDSWSQSEASVVCRQLGCGSVLNISSSSSSSPEHSYMNVTGFNCSGSEAHLRNCSSSQAVNCSSTEQLHITCSGTCNSSIRLVGSGGDCAGRLEVFHSGSWGTVSDELWDIEDAQVVCRQLQCGVALSAPVPVPARFGSGTGPIWLNEVECEGNEASLWNCRYQLCEEDECGHKDDVGVVCSEYKEIRLTEGCEGNLEVFYNGTWGNVCNNGMDVETVGLICRELNCGRTGSERATKARVESAPNWMDDVKCRKHDSTLFHCPSSSWSQNNCDNSNEVTHITCSGRQLLYLVDEHEENSFSLCVSVDAQVVCRQLGCGSALSANRSAADGSGGGTIWMNRVKCRGNEIHLWDCPHSLKIHTDCSHSAGVTCAVFLVNSVCNKFIVLYAVILIITTDCKQLLTITSPKHFDKKNLPMFTKDGSKNKLLPIKYVLVDGGSRCAGRVEVLHRGQWGTVCGDDWDMRDAAVVCRELACGEAVDALSEAHFGSGSGPIWMDDVDCSGSESTLKNCRSAVWGKHDCNKTHNSGVICSGKLHYIYIYICIMYLFFTVCLCVCNRGGRYGPKIISRYFMVLSRKQ</sequence>
<protein>
    <recommendedName>
        <fullName evidence="11">SRCR domain-containing protein</fullName>
    </recommendedName>
</protein>
<dbReference type="FunFam" id="3.10.250.10:FF:000001">
    <property type="entry name" value="Lysyl oxidase 4 isoform X1"/>
    <property type="match status" value="1"/>
</dbReference>
<organism evidence="12 13">
    <name type="scientific">Astyanax mexicanus</name>
    <name type="common">Blind cave fish</name>
    <name type="synonym">Astyanax fasciatus mexicanus</name>
    <dbReference type="NCBI Taxonomy" id="7994"/>
    <lineage>
        <taxon>Eukaryota</taxon>
        <taxon>Metazoa</taxon>
        <taxon>Chordata</taxon>
        <taxon>Craniata</taxon>
        <taxon>Vertebrata</taxon>
        <taxon>Euteleostomi</taxon>
        <taxon>Actinopterygii</taxon>
        <taxon>Neopterygii</taxon>
        <taxon>Teleostei</taxon>
        <taxon>Ostariophysi</taxon>
        <taxon>Characiformes</taxon>
        <taxon>Characoidei</taxon>
        <taxon>Acestrorhamphidae</taxon>
        <taxon>Acestrorhamphinae</taxon>
        <taxon>Astyanax</taxon>
    </lineage>
</organism>
<accession>A0A3B1JHZ6</accession>
<dbReference type="PROSITE" id="PS50287">
    <property type="entry name" value="SRCR_2"/>
    <property type="match status" value="12"/>
</dbReference>
<feature type="disulfide bond" evidence="9">
    <location>
        <begin position="988"/>
        <end position="1049"/>
    </location>
</feature>
<feature type="disulfide bond" evidence="9">
    <location>
        <begin position="657"/>
        <end position="721"/>
    </location>
</feature>
<keyword evidence="13" id="KW-1185">Reference proteome</keyword>
<dbReference type="FunFam" id="3.10.250.10:FF:000016">
    <property type="entry name" value="Scavenger receptor cysteine-rich protein type 12"/>
    <property type="match status" value="1"/>
</dbReference>
<feature type="disulfide bond" evidence="9">
    <location>
        <begin position="599"/>
        <end position="609"/>
    </location>
</feature>
<feature type="domain" description="SRCR" evidence="11">
    <location>
        <begin position="1073"/>
        <end position="1138"/>
    </location>
</feature>